<evidence type="ECO:0000313" key="3">
    <source>
        <dbReference type="Proteomes" id="UP000051952"/>
    </source>
</evidence>
<organism evidence="2 3">
    <name type="scientific">Bodo saltans</name>
    <name type="common">Flagellated protozoan</name>
    <dbReference type="NCBI Taxonomy" id="75058"/>
    <lineage>
        <taxon>Eukaryota</taxon>
        <taxon>Discoba</taxon>
        <taxon>Euglenozoa</taxon>
        <taxon>Kinetoplastea</taxon>
        <taxon>Metakinetoplastina</taxon>
        <taxon>Eubodonida</taxon>
        <taxon>Bodonidae</taxon>
        <taxon>Bodo</taxon>
    </lineage>
</organism>
<name>A0A0S4ING4_BODSA</name>
<dbReference type="InterPro" id="IPR043129">
    <property type="entry name" value="ATPase_NBD"/>
</dbReference>
<dbReference type="Gene3D" id="3.30.420.40">
    <property type="match status" value="1"/>
</dbReference>
<dbReference type="Proteomes" id="UP000051952">
    <property type="component" value="Unassembled WGS sequence"/>
</dbReference>
<dbReference type="OrthoDB" id="337660at2759"/>
<evidence type="ECO:0000256" key="1">
    <source>
        <dbReference type="SAM" id="MobiDB-lite"/>
    </source>
</evidence>
<dbReference type="EMBL" id="CYKH01000204">
    <property type="protein sequence ID" value="CUE86089.1"/>
    <property type="molecule type" value="Genomic_DNA"/>
</dbReference>
<dbReference type="VEuPathDB" id="TriTrypDB:BSAL_03755"/>
<feature type="region of interest" description="Disordered" evidence="1">
    <location>
        <begin position="1"/>
        <end position="21"/>
    </location>
</feature>
<accession>A0A0S4ING4</accession>
<sequence length="337" mass="36422">MTSLARRGSMTRQGTFRGSRREEAAQGTVVIDIGSSWTRVGIVGDASIRLCVATPRELRGLMHRSRDESAIACELYPLLTMCACTVPELLSSEKPPLVLTNASQNPHFTKLLLRWTYANCGRPPSTINTQLAAMTSYGASHGVVLDVGWFSSRACTVVGGVIAQESVFVSSIGWSSVIDNCRDQFMKRNECFQNGQMDAGFLDEKLVSDFVVAYGVVAPDNDHYLITQDGSYDLQLKAVLVHAIPARALEVLFDSPDDEALTLPKLLSLILRQSKAHYPTNVFLSGGPTLAPNFSLRLAKELNKFGFSDLTLSSKSTPAGAILAPVFGGLAAQVAFS</sequence>
<dbReference type="SUPFAM" id="SSF53067">
    <property type="entry name" value="Actin-like ATPase domain"/>
    <property type="match status" value="1"/>
</dbReference>
<proteinExistence type="predicted"/>
<evidence type="ECO:0008006" key="4">
    <source>
        <dbReference type="Google" id="ProtNLM"/>
    </source>
</evidence>
<reference evidence="3" key="1">
    <citation type="submission" date="2015-09" db="EMBL/GenBank/DDBJ databases">
        <authorList>
            <consortium name="Pathogen Informatics"/>
        </authorList>
    </citation>
    <scope>NUCLEOTIDE SEQUENCE [LARGE SCALE GENOMIC DNA]</scope>
    <source>
        <strain evidence="3">Lake Konstanz</strain>
    </source>
</reference>
<dbReference type="AlphaFoldDB" id="A0A0S4ING4"/>
<evidence type="ECO:0000313" key="2">
    <source>
        <dbReference type="EMBL" id="CUE86089.1"/>
    </source>
</evidence>
<keyword evidence="3" id="KW-1185">Reference proteome</keyword>
<gene>
    <name evidence="2" type="ORF">BSAL_03755</name>
</gene>
<protein>
    <recommendedName>
        <fullName evidence="4">Actin-like protein</fullName>
    </recommendedName>
</protein>